<reference evidence="1 2" key="1">
    <citation type="journal article" date="2014" name="Science">
        <title>Plant genetics. Early allopolyploid evolution in the post-Neolithic Brassica napus oilseed genome.</title>
        <authorList>
            <person name="Chalhoub B."/>
            <person name="Denoeud F."/>
            <person name="Liu S."/>
            <person name="Parkin I.A."/>
            <person name="Tang H."/>
            <person name="Wang X."/>
            <person name="Chiquet J."/>
            <person name="Belcram H."/>
            <person name="Tong C."/>
            <person name="Samans B."/>
            <person name="Correa M."/>
            <person name="Da Silva C."/>
            <person name="Just J."/>
            <person name="Falentin C."/>
            <person name="Koh C.S."/>
            <person name="Le Clainche I."/>
            <person name="Bernard M."/>
            <person name="Bento P."/>
            <person name="Noel B."/>
            <person name="Labadie K."/>
            <person name="Alberti A."/>
            <person name="Charles M."/>
            <person name="Arnaud D."/>
            <person name="Guo H."/>
            <person name="Daviaud C."/>
            <person name="Alamery S."/>
            <person name="Jabbari K."/>
            <person name="Zhao M."/>
            <person name="Edger P.P."/>
            <person name="Chelaifa H."/>
            <person name="Tack D."/>
            <person name="Lassalle G."/>
            <person name="Mestiri I."/>
            <person name="Schnel N."/>
            <person name="Le Paslier M.C."/>
            <person name="Fan G."/>
            <person name="Renault V."/>
            <person name="Bayer P.E."/>
            <person name="Golicz A.A."/>
            <person name="Manoli S."/>
            <person name="Lee T.H."/>
            <person name="Thi V.H."/>
            <person name="Chalabi S."/>
            <person name="Hu Q."/>
            <person name="Fan C."/>
            <person name="Tollenaere R."/>
            <person name="Lu Y."/>
            <person name="Battail C."/>
            <person name="Shen J."/>
            <person name="Sidebottom C.H."/>
            <person name="Wang X."/>
            <person name="Canaguier A."/>
            <person name="Chauveau A."/>
            <person name="Berard A."/>
            <person name="Deniot G."/>
            <person name="Guan M."/>
            <person name="Liu Z."/>
            <person name="Sun F."/>
            <person name="Lim Y.P."/>
            <person name="Lyons E."/>
            <person name="Town C.D."/>
            <person name="Bancroft I."/>
            <person name="Wang X."/>
            <person name="Meng J."/>
            <person name="Ma J."/>
            <person name="Pires J.C."/>
            <person name="King G.J."/>
            <person name="Brunel D."/>
            <person name="Delourme R."/>
            <person name="Renard M."/>
            <person name="Aury J.M."/>
            <person name="Adams K.L."/>
            <person name="Batley J."/>
            <person name="Snowdon R.J."/>
            <person name="Tost J."/>
            <person name="Edwards D."/>
            <person name="Zhou Y."/>
            <person name="Hua W."/>
            <person name="Sharpe A.G."/>
            <person name="Paterson A.H."/>
            <person name="Guan C."/>
            <person name="Wincker P."/>
        </authorList>
    </citation>
    <scope>NUCLEOTIDE SEQUENCE [LARGE SCALE GENOMIC DNA]</scope>
    <source>
        <strain evidence="2">cv. Darmor-bzh</strain>
    </source>
</reference>
<dbReference type="PaxDb" id="3708-A0A078HTH6"/>
<proteinExistence type="predicted"/>
<gene>
    <name evidence="1" type="primary">BnaC05g13020D</name>
    <name evidence="1" type="ORF">GSBRNA2T00068913001</name>
</gene>
<dbReference type="Proteomes" id="UP000028999">
    <property type="component" value="Unassembled WGS sequence"/>
</dbReference>
<accession>A0A078HTH6</accession>
<evidence type="ECO:0000313" key="2">
    <source>
        <dbReference type="Proteomes" id="UP000028999"/>
    </source>
</evidence>
<keyword evidence="2" id="KW-1185">Reference proteome</keyword>
<sequence length="94" mass="11184">MLGTNYCSDWETILQLLVDRHQDKIQLFLLRYTFQLAVYSVWRERNGRRHGEKPQTVENICCYIDKGVRNRISTILKLEGKGYEGAMVRWFASR</sequence>
<dbReference type="Gramene" id="CDY40013">
    <property type="protein sequence ID" value="CDY40013"/>
    <property type="gene ID" value="GSBRNA2T00068913001"/>
</dbReference>
<organism evidence="1 2">
    <name type="scientific">Brassica napus</name>
    <name type="common">Rape</name>
    <dbReference type="NCBI Taxonomy" id="3708"/>
    <lineage>
        <taxon>Eukaryota</taxon>
        <taxon>Viridiplantae</taxon>
        <taxon>Streptophyta</taxon>
        <taxon>Embryophyta</taxon>
        <taxon>Tracheophyta</taxon>
        <taxon>Spermatophyta</taxon>
        <taxon>Magnoliopsida</taxon>
        <taxon>eudicotyledons</taxon>
        <taxon>Gunneridae</taxon>
        <taxon>Pentapetalae</taxon>
        <taxon>rosids</taxon>
        <taxon>malvids</taxon>
        <taxon>Brassicales</taxon>
        <taxon>Brassicaceae</taxon>
        <taxon>Brassiceae</taxon>
        <taxon>Brassica</taxon>
    </lineage>
</organism>
<evidence type="ECO:0000313" key="1">
    <source>
        <dbReference type="EMBL" id="CDY40013.1"/>
    </source>
</evidence>
<protein>
    <submittedName>
        <fullName evidence="1">BnaC05g13020D protein</fullName>
    </submittedName>
</protein>
<name>A0A078HTH6_BRANA</name>
<dbReference type="AlphaFoldDB" id="A0A078HTH6"/>
<dbReference type="EMBL" id="LK032462">
    <property type="protein sequence ID" value="CDY40013.1"/>
    <property type="molecule type" value="Genomic_DNA"/>
</dbReference>